<feature type="transmembrane region" description="Helical" evidence="1">
    <location>
        <begin position="12"/>
        <end position="32"/>
    </location>
</feature>
<reference evidence="2" key="1">
    <citation type="journal article" date="2013" name="Emerg. Infect. Dis.">
        <title>Novel epidemic clones of Listeria monocytogenes, United States, 2011.</title>
        <authorList>
            <person name="Lomonaco S."/>
            <person name="Verghese B."/>
            <person name="Gerner-Smidt P."/>
            <person name="Tarr C."/>
            <person name="Gladney L."/>
            <person name="Joseph L."/>
            <person name="Katz L."/>
            <person name="Turnsek M."/>
            <person name="Frace M."/>
            <person name="Chen Y."/>
            <person name="Brown E."/>
            <person name="Meinersmann R."/>
            <person name="Berrang M."/>
            <person name="Knabel S."/>
        </authorList>
    </citation>
    <scope>NUCLEOTIDE SEQUENCE</scope>
    <source>
        <strain evidence="2">L2676</strain>
    </source>
</reference>
<keyword evidence="1" id="KW-0472">Membrane</keyword>
<dbReference type="EMBL" id="JQ407080">
    <property type="protein sequence ID" value="AFI57778.1"/>
    <property type="molecule type" value="Genomic_DNA"/>
</dbReference>
<evidence type="ECO:0000256" key="1">
    <source>
        <dbReference type="SAM" id="Phobius"/>
    </source>
</evidence>
<evidence type="ECO:0000313" key="2">
    <source>
        <dbReference type="EMBL" id="AFI57778.1"/>
    </source>
</evidence>
<keyword evidence="1" id="KW-0812">Transmembrane</keyword>
<accession>L7NZS8</accession>
<sequence length="39" mass="4792">MFLLYNSKNKDILLRGCSFLVSRLFFFLHSLIRKSYSWF</sequence>
<organism evidence="2">
    <name type="scientific">Listeria monocytogenes</name>
    <dbReference type="NCBI Taxonomy" id="1639"/>
    <lineage>
        <taxon>Bacteria</taxon>
        <taxon>Bacillati</taxon>
        <taxon>Bacillota</taxon>
        <taxon>Bacilli</taxon>
        <taxon>Bacillales</taxon>
        <taxon>Listeriaceae</taxon>
        <taxon>Listeria</taxon>
    </lineage>
</organism>
<dbReference type="AlphaFoldDB" id="L7NZS8"/>
<proteinExistence type="predicted"/>
<name>L7NZS8_LISMN</name>
<protein>
    <submittedName>
        <fullName evidence="2">Uncharacterized protein</fullName>
    </submittedName>
</protein>
<keyword evidence="1" id="KW-1133">Transmembrane helix</keyword>